<dbReference type="GO" id="GO:0005506">
    <property type="term" value="F:iron ion binding"/>
    <property type="evidence" value="ECO:0007669"/>
    <property type="project" value="UniProtKB-ARBA"/>
</dbReference>
<gene>
    <name evidence="1" type="ORF">HZU44_23555</name>
</gene>
<keyword evidence="1" id="KW-0223">Dioxygenase</keyword>
<dbReference type="InterPro" id="IPR008775">
    <property type="entry name" value="Phytyl_CoA_dOase-like"/>
</dbReference>
<dbReference type="Pfam" id="PF05721">
    <property type="entry name" value="PhyH"/>
    <property type="match status" value="1"/>
</dbReference>
<dbReference type="GO" id="GO:0016706">
    <property type="term" value="F:2-oxoglutarate-dependent dioxygenase activity"/>
    <property type="evidence" value="ECO:0007669"/>
    <property type="project" value="UniProtKB-ARBA"/>
</dbReference>
<evidence type="ECO:0000313" key="1">
    <source>
        <dbReference type="EMBL" id="QLK01647.1"/>
    </source>
</evidence>
<dbReference type="PANTHER" id="PTHR20883:SF46">
    <property type="entry name" value="PHYTANOYL-COA HYDROXYLASE"/>
    <property type="match status" value="1"/>
</dbReference>
<dbReference type="SUPFAM" id="SSF51197">
    <property type="entry name" value="Clavaminate synthase-like"/>
    <property type="match status" value="1"/>
</dbReference>
<organism evidence="1">
    <name type="scientific">Micromonospora carbonacea</name>
    <dbReference type="NCBI Taxonomy" id="47853"/>
    <lineage>
        <taxon>Bacteria</taxon>
        <taxon>Bacillati</taxon>
        <taxon>Actinomycetota</taxon>
        <taxon>Actinomycetes</taxon>
        <taxon>Micromonosporales</taxon>
        <taxon>Micromonosporaceae</taxon>
        <taxon>Micromonospora</taxon>
    </lineage>
</organism>
<dbReference type="AlphaFoldDB" id="A0A7D6GI01"/>
<reference evidence="1" key="1">
    <citation type="submission" date="2020-08" db="EMBL/GenBank/DDBJ databases">
        <title>A bifunctional nitrone conjugated secondary metabolite targeting the ribosome.</title>
        <authorList>
            <person name="Limbrick E.M."/>
            <person name="Graf M."/>
            <person name="Derewacz D.K."/>
            <person name="Nguyen F."/>
            <person name="Spraggins J.M."/>
            <person name="Wieland M."/>
            <person name="Ynigez-Gutierrez A.E."/>
            <person name="Reisman B.J."/>
            <person name="Zinshteyn B."/>
            <person name="McCulloch K."/>
            <person name="Iverson T.M."/>
            <person name="Green R."/>
            <person name="Wilson D.N."/>
            <person name="Bachmann B.O."/>
        </authorList>
    </citation>
    <scope>NUCLEOTIDE SEQUENCE</scope>
    <source>
        <strain evidence="1">Africana</strain>
    </source>
</reference>
<accession>A0A7D6GI01</accession>
<dbReference type="EMBL" id="CP058905">
    <property type="protein sequence ID" value="QLK01647.1"/>
    <property type="molecule type" value="Genomic_DNA"/>
</dbReference>
<dbReference type="PANTHER" id="PTHR20883">
    <property type="entry name" value="PHYTANOYL-COA DIOXYGENASE DOMAIN CONTAINING 1"/>
    <property type="match status" value="1"/>
</dbReference>
<protein>
    <submittedName>
        <fullName evidence="1">Phytanoyl-CoA dioxygenase family protein</fullName>
    </submittedName>
</protein>
<dbReference type="Gene3D" id="2.60.120.620">
    <property type="entry name" value="q2cbj1_9rhob like domain"/>
    <property type="match status" value="1"/>
</dbReference>
<proteinExistence type="predicted"/>
<sequence>MVSDTRTYLPTAEDVAFYQEHGWWVSPKIIPDDVLDTAALGAERHYAGERDHPMLINGGYLDWRPEHGNIVRLNDYVSLQNDDLRQLLELPVIAQTAAVLSGSRTIRLFHDQLICKPPGLDLVDSVVGWHVDAAYWKTCSSRNMLTAWIPFQDCDGETGALSFMDGSHRRTDTEWMRTFNEHDMGKLEQSFGGSPAQRVQLRLKRGQVSFHHCRLIHGSEPNRSADRDRLALALHFQDEGNRYVAHVEESGRRTVHLNDLLCRQDAQGAPDYSDPAICPVLWPRP</sequence>
<name>A0A7D6GI01_9ACTN</name>
<keyword evidence="1" id="KW-0560">Oxidoreductase</keyword>